<keyword evidence="4 7" id="KW-0732">Signal</keyword>
<evidence type="ECO:0000313" key="9">
    <source>
        <dbReference type="Proteomes" id="UP000077115"/>
    </source>
</evidence>
<dbReference type="GO" id="GO:0016255">
    <property type="term" value="P:attachment of GPI anchor to protein"/>
    <property type="evidence" value="ECO:0007669"/>
    <property type="project" value="InterPro"/>
</dbReference>
<dbReference type="PIRSF" id="PIRSF500138">
    <property type="entry name" value="GPI8"/>
    <property type="match status" value="1"/>
</dbReference>
<dbReference type="FunFam" id="3.40.50.1460:FF:000003">
    <property type="entry name" value="GPI-anchor transamidase"/>
    <property type="match status" value="1"/>
</dbReference>
<keyword evidence="6" id="KW-0472">Membrane</keyword>
<dbReference type="VEuPathDB" id="FungiDB:BDEG_20539"/>
<dbReference type="GO" id="GO:0006508">
    <property type="term" value="P:proteolysis"/>
    <property type="evidence" value="ECO:0007669"/>
    <property type="project" value="InterPro"/>
</dbReference>
<dbReference type="GO" id="GO:0042765">
    <property type="term" value="C:GPI-anchor transamidase complex"/>
    <property type="evidence" value="ECO:0007669"/>
    <property type="project" value="InterPro"/>
</dbReference>
<dbReference type="PIRSF" id="PIRSF019663">
    <property type="entry name" value="Legumain"/>
    <property type="match status" value="1"/>
</dbReference>
<gene>
    <name evidence="8" type="ORF">BDEG_20539</name>
</gene>
<dbReference type="AlphaFoldDB" id="A0A177W8C5"/>
<dbReference type="PANTHER" id="PTHR48067">
    <property type="entry name" value="GPI-ANCHOR TRANSAMIDASE"/>
    <property type="match status" value="1"/>
</dbReference>
<sequence length="416" mass="46957">MLLAITTACISVLFSLLLTATHAQSKNTHSLKEPRSLNLSNWAFVNNSQDRDHLADGFFSNGGHTNNWAVLVCTSRFWFNYRHIANTLSMYRTVKRLGIPDSNIILMLADDVACNSRNKFPATVYNNNRRIIDLYGSNVEVDYRGYEVTVENFIRLLTGRVEEHVPRSKRLLTDDRSNILVFLTGHGGEDFLKFQDAEELGAQDIADAFAQMYEKKRYHEIFFMIDTCQASSMYSRFYSPNILAAASSLTGESSYSHHVDHDLGVSVIDRFTYYNLETLEHLQREDQASLAKLFSTYNFAQMQSHVGIRSDLFSRPLDKALVTDFFGGVQSVELMETVLKLSKHDRTLPILSDTSKDASSHALHDCKSGIKSECGSTLPVNRNNVLPAQKQPLVPLSNIIAAIGILMIFIFICSWI</sequence>
<dbReference type="GO" id="GO:0006506">
    <property type="term" value="P:GPI anchor biosynthetic process"/>
    <property type="evidence" value="ECO:0007669"/>
    <property type="project" value="UniProtKB-UniPathway"/>
</dbReference>
<name>A0A177W8C5_BATDL</name>
<dbReference type="PRINTS" id="PR00776">
    <property type="entry name" value="HEMOGLOBNASE"/>
</dbReference>
<feature type="active site" description="Nucleophile" evidence="5">
    <location>
        <position position="228"/>
    </location>
</feature>
<dbReference type="STRING" id="403673.A0A177W8C5"/>
<feature type="chain" id="PRO_5027701658" description="GPI-anchor transamidase" evidence="7">
    <location>
        <begin position="24"/>
        <end position="416"/>
    </location>
</feature>
<dbReference type="Pfam" id="PF01650">
    <property type="entry name" value="Peptidase_C13"/>
    <property type="match status" value="1"/>
</dbReference>
<evidence type="ECO:0000256" key="6">
    <source>
        <dbReference type="SAM" id="Phobius"/>
    </source>
</evidence>
<dbReference type="PANTHER" id="PTHR48067:SF1">
    <property type="entry name" value="GPI-ANCHOR TRANSAMIDASE"/>
    <property type="match status" value="1"/>
</dbReference>
<reference evidence="8 9" key="1">
    <citation type="submission" date="2006-10" db="EMBL/GenBank/DDBJ databases">
        <title>The Genome Sequence of Batrachochytrium dendrobatidis JEL423.</title>
        <authorList>
            <consortium name="The Broad Institute Genome Sequencing Platform"/>
            <person name="Birren B."/>
            <person name="Lander E."/>
            <person name="Galagan J."/>
            <person name="Cuomo C."/>
            <person name="Devon K."/>
            <person name="Jaffe D."/>
            <person name="Butler J."/>
            <person name="Alvarez P."/>
            <person name="Gnerre S."/>
            <person name="Grabherr M."/>
            <person name="Kleber M."/>
            <person name="Mauceli E."/>
            <person name="Brockman W."/>
            <person name="Young S."/>
            <person name="LaButti K."/>
            <person name="Sykes S."/>
            <person name="DeCaprio D."/>
            <person name="Crawford M."/>
            <person name="Koehrsen M."/>
            <person name="Engels R."/>
            <person name="Montgomery P."/>
            <person name="Pearson M."/>
            <person name="Howarth C."/>
            <person name="Larson L."/>
            <person name="White J."/>
            <person name="O'Leary S."/>
            <person name="Kodira C."/>
            <person name="Zeng Q."/>
            <person name="Yandava C."/>
            <person name="Alvarado L."/>
            <person name="Longcore J."/>
            <person name="James T."/>
        </authorList>
    </citation>
    <scope>NUCLEOTIDE SEQUENCE [LARGE SCALE GENOMIC DNA]</scope>
    <source>
        <strain evidence="8 9">JEL423</strain>
    </source>
</reference>
<organism evidence="8 9">
    <name type="scientific">Batrachochytrium dendrobatidis (strain JEL423)</name>
    <dbReference type="NCBI Taxonomy" id="403673"/>
    <lineage>
        <taxon>Eukaryota</taxon>
        <taxon>Fungi</taxon>
        <taxon>Fungi incertae sedis</taxon>
        <taxon>Chytridiomycota</taxon>
        <taxon>Chytridiomycota incertae sedis</taxon>
        <taxon>Chytridiomycetes</taxon>
        <taxon>Rhizophydiales</taxon>
        <taxon>Rhizophydiales incertae sedis</taxon>
        <taxon>Batrachochytrium</taxon>
    </lineage>
</organism>
<feature type="transmembrane region" description="Helical" evidence="6">
    <location>
        <begin position="393"/>
        <end position="415"/>
    </location>
</feature>
<evidence type="ECO:0000256" key="3">
    <source>
        <dbReference type="ARBA" id="ARBA00022502"/>
    </source>
</evidence>
<reference evidence="8 9" key="2">
    <citation type="submission" date="2016-05" db="EMBL/GenBank/DDBJ databases">
        <title>Lineage-specific infection strategies underlie the spectrum of fungal disease in amphibians.</title>
        <authorList>
            <person name="Cuomo C.A."/>
            <person name="Farrer R.A."/>
            <person name="James T."/>
            <person name="Longcore J."/>
            <person name="Birren B."/>
        </authorList>
    </citation>
    <scope>NUCLEOTIDE SEQUENCE [LARGE SCALE GENOMIC DNA]</scope>
    <source>
        <strain evidence="8 9">JEL423</strain>
    </source>
</reference>
<evidence type="ECO:0000256" key="4">
    <source>
        <dbReference type="ARBA" id="ARBA00022729"/>
    </source>
</evidence>
<dbReference type="Gene3D" id="3.40.50.1460">
    <property type="match status" value="1"/>
</dbReference>
<proteinExistence type="inferred from homology"/>
<feature type="active site" evidence="5">
    <location>
        <position position="186"/>
    </location>
</feature>
<dbReference type="UniPathway" id="UPA00196"/>
<accession>A0A177W8C5</accession>
<comment type="similarity">
    <text evidence="2">Belongs to the peptidase C13 family.</text>
</comment>
<dbReference type="GO" id="GO:0003923">
    <property type="term" value="F:GPI-anchor transamidase activity"/>
    <property type="evidence" value="ECO:0007669"/>
    <property type="project" value="InterPro"/>
</dbReference>
<dbReference type="eggNOG" id="KOG1349">
    <property type="taxonomic scope" value="Eukaryota"/>
</dbReference>
<keyword evidence="6" id="KW-0812">Transmembrane</keyword>
<evidence type="ECO:0008006" key="10">
    <source>
        <dbReference type="Google" id="ProtNLM"/>
    </source>
</evidence>
<evidence type="ECO:0000256" key="1">
    <source>
        <dbReference type="ARBA" id="ARBA00004687"/>
    </source>
</evidence>
<evidence type="ECO:0000256" key="5">
    <source>
        <dbReference type="PIRSR" id="PIRSR019663-1"/>
    </source>
</evidence>
<feature type="signal peptide" evidence="7">
    <location>
        <begin position="1"/>
        <end position="23"/>
    </location>
</feature>
<comment type="pathway">
    <text evidence="1">Glycolipid biosynthesis; glycosylphosphatidylinositol-anchor biosynthesis.</text>
</comment>
<evidence type="ECO:0000256" key="2">
    <source>
        <dbReference type="ARBA" id="ARBA00009941"/>
    </source>
</evidence>
<protein>
    <recommendedName>
        <fullName evidence="10">GPI-anchor transamidase</fullName>
    </recommendedName>
</protein>
<evidence type="ECO:0000313" key="8">
    <source>
        <dbReference type="EMBL" id="OAJ36358.1"/>
    </source>
</evidence>
<dbReference type="EMBL" id="DS022300">
    <property type="protein sequence ID" value="OAJ36358.1"/>
    <property type="molecule type" value="Genomic_DNA"/>
</dbReference>
<dbReference type="InterPro" id="IPR001096">
    <property type="entry name" value="Peptidase_C13"/>
</dbReference>
<dbReference type="OrthoDB" id="192611at2759"/>
<keyword evidence="3" id="KW-0337">GPI-anchor biosynthesis</keyword>
<dbReference type="Proteomes" id="UP000077115">
    <property type="component" value="Unassembled WGS sequence"/>
</dbReference>
<keyword evidence="6" id="KW-1133">Transmembrane helix</keyword>
<dbReference type="InterPro" id="IPR028361">
    <property type="entry name" value="GPI_transamidase"/>
</dbReference>
<evidence type="ECO:0000256" key="7">
    <source>
        <dbReference type="SAM" id="SignalP"/>
    </source>
</evidence>